<keyword evidence="4" id="KW-0472">Membrane</keyword>
<accession>A0A1B7XE50</accession>
<evidence type="ECO:0000256" key="4">
    <source>
        <dbReference type="HAMAP-Rule" id="MF_02071"/>
    </source>
</evidence>
<proteinExistence type="inferred from homology"/>
<dbReference type="AlphaFoldDB" id="A0A1B7XE50"/>
<dbReference type="CDD" id="cd22268">
    <property type="entry name" value="DPBB_RlpA-like"/>
    <property type="match status" value="1"/>
</dbReference>
<sequence>MRIVILSLCIALSFSLAGCGKSHIGTPHAPSTRSKSQSAGTYTVWGKKYHKLASSNGFVQHGKASWYGKKFHGKKTANGERYNMYGMTAAHKNLPFGTMVRVTNKTNKRSIVVRVNDRGPFVKGRVIDLTYTAAKKLGMLGPGTAPVKIVAIGGPNHSVVASAKKNTSGTFYVQVGSFDDKFNAQTLRKRLVQSGRSCRLRQDLNRGIWKVQVGPYFTYGAAERARNSLDNKYSGAFIYAGR</sequence>
<comment type="function">
    <text evidence="4">Lytic transglycosylase with a strong preference for naked glycan strands that lack stem peptides.</text>
</comment>
<keyword evidence="4" id="KW-1003">Cell membrane</keyword>
<dbReference type="InterPro" id="IPR012997">
    <property type="entry name" value="RplA"/>
</dbReference>
<dbReference type="Pfam" id="PF05036">
    <property type="entry name" value="SPOR"/>
    <property type="match status" value="1"/>
</dbReference>
<comment type="caution">
    <text evidence="8">The sequence shown here is derived from an EMBL/GenBank/DDBJ whole genome shotgun (WGS) entry which is preliminary data.</text>
</comment>
<dbReference type="Proteomes" id="UP000091979">
    <property type="component" value="Unassembled WGS sequence"/>
</dbReference>
<dbReference type="GO" id="GO:0042834">
    <property type="term" value="F:peptidoglycan binding"/>
    <property type="evidence" value="ECO:0007669"/>
    <property type="project" value="InterPro"/>
</dbReference>
<dbReference type="GO" id="GO:0005886">
    <property type="term" value="C:plasma membrane"/>
    <property type="evidence" value="ECO:0007669"/>
    <property type="project" value="UniProtKB-SubCell"/>
</dbReference>
<dbReference type="InterPro" id="IPR034718">
    <property type="entry name" value="RlpA"/>
</dbReference>
<comment type="subcellular location">
    <subcellularLocation>
        <location evidence="4">Cell membrane</location>
        <topology evidence="4">Lipid-anchor</topology>
    </subcellularLocation>
</comment>
<dbReference type="GO" id="GO:0000270">
    <property type="term" value="P:peptidoglycan metabolic process"/>
    <property type="evidence" value="ECO:0007669"/>
    <property type="project" value="UniProtKB-UniRule"/>
</dbReference>
<dbReference type="GO" id="GO:0008932">
    <property type="term" value="F:lytic endotransglycosylase activity"/>
    <property type="evidence" value="ECO:0007669"/>
    <property type="project" value="UniProtKB-UniRule"/>
</dbReference>
<evidence type="ECO:0000256" key="6">
    <source>
        <dbReference type="SAM" id="SignalP"/>
    </source>
</evidence>
<dbReference type="NCBIfam" id="TIGR00413">
    <property type="entry name" value="rlpA"/>
    <property type="match status" value="1"/>
</dbReference>
<keyword evidence="9" id="KW-1185">Reference proteome</keyword>
<dbReference type="InterPro" id="IPR009009">
    <property type="entry name" value="RlpA-like_DPBB"/>
</dbReference>
<dbReference type="SUPFAM" id="SSF50685">
    <property type="entry name" value="Barwin-like endoglucanases"/>
    <property type="match status" value="1"/>
</dbReference>
<feature type="chain" id="PRO_5009986832" description="Probable endolytic peptidoglycan transglycosylase RlpA" evidence="6">
    <location>
        <begin position="18"/>
        <end position="242"/>
    </location>
</feature>
<dbReference type="PANTHER" id="PTHR34183:SF8">
    <property type="entry name" value="ENDOLYTIC PEPTIDOGLYCAN TRANSGLYCOSYLASE RLPA-RELATED"/>
    <property type="match status" value="1"/>
</dbReference>
<evidence type="ECO:0000256" key="1">
    <source>
        <dbReference type="ARBA" id="ARBA00022729"/>
    </source>
</evidence>
<evidence type="ECO:0000256" key="3">
    <source>
        <dbReference type="ARBA" id="ARBA00023316"/>
    </source>
</evidence>
<dbReference type="GO" id="GO:0071555">
    <property type="term" value="P:cell wall organization"/>
    <property type="evidence" value="ECO:0007669"/>
    <property type="project" value="UniProtKB-KW"/>
</dbReference>
<comment type="similarity">
    <text evidence="4 5">Belongs to the RlpA family.</text>
</comment>
<dbReference type="SUPFAM" id="SSF110997">
    <property type="entry name" value="Sporulation related repeat"/>
    <property type="match status" value="1"/>
</dbReference>
<feature type="domain" description="SPOR" evidence="7">
    <location>
        <begin position="165"/>
        <end position="242"/>
    </location>
</feature>
<dbReference type="RefSeq" id="WP_066854238.1">
    <property type="nucleotide sequence ID" value="NZ_JXMS01000010.1"/>
</dbReference>
<dbReference type="EMBL" id="JXMS01000010">
    <property type="protein sequence ID" value="OBQ52441.1"/>
    <property type="molecule type" value="Genomic_DNA"/>
</dbReference>
<keyword evidence="2 4" id="KW-0456">Lyase</keyword>
<name>A0A1B7XE50_9BACT</name>
<dbReference type="OrthoDB" id="9779128at2"/>
<dbReference type="PROSITE" id="PS51724">
    <property type="entry name" value="SPOR"/>
    <property type="match status" value="1"/>
</dbReference>
<evidence type="ECO:0000313" key="8">
    <source>
        <dbReference type="EMBL" id="OBQ52441.1"/>
    </source>
</evidence>
<gene>
    <name evidence="4" type="primary">rlpA</name>
    <name evidence="8" type="ORF">SP90_07725</name>
</gene>
<dbReference type="InterPro" id="IPR036908">
    <property type="entry name" value="RlpA-like_sf"/>
</dbReference>
<evidence type="ECO:0000256" key="5">
    <source>
        <dbReference type="RuleBase" id="RU003495"/>
    </source>
</evidence>
<dbReference type="Gene3D" id="3.30.70.1070">
    <property type="entry name" value="Sporulation related repeat"/>
    <property type="match status" value="1"/>
</dbReference>
<evidence type="ECO:0000259" key="7">
    <source>
        <dbReference type="PROSITE" id="PS51724"/>
    </source>
</evidence>
<dbReference type="Gene3D" id="2.40.40.10">
    <property type="entry name" value="RlpA-like domain"/>
    <property type="match status" value="1"/>
</dbReference>
<protein>
    <recommendedName>
        <fullName evidence="4">Probable endolytic peptidoglycan transglycosylase RlpA</fullName>
        <ecNumber evidence="4">4.2.2.-</ecNumber>
    </recommendedName>
</protein>
<dbReference type="InterPro" id="IPR036680">
    <property type="entry name" value="SPOR-like_sf"/>
</dbReference>
<evidence type="ECO:0000313" key="9">
    <source>
        <dbReference type="Proteomes" id="UP000091979"/>
    </source>
</evidence>
<keyword evidence="1 6" id="KW-0732">Signal</keyword>
<dbReference type="PANTHER" id="PTHR34183">
    <property type="entry name" value="ENDOLYTIC PEPTIDOGLYCAN TRANSGLYCOSYLASE RLPA"/>
    <property type="match status" value="1"/>
</dbReference>
<organism evidence="8 9">
    <name type="scientific">Halodesulfovibrio spirochaetisodalis</name>
    <dbReference type="NCBI Taxonomy" id="1560234"/>
    <lineage>
        <taxon>Bacteria</taxon>
        <taxon>Pseudomonadati</taxon>
        <taxon>Thermodesulfobacteriota</taxon>
        <taxon>Desulfovibrionia</taxon>
        <taxon>Desulfovibrionales</taxon>
        <taxon>Desulfovibrionaceae</taxon>
        <taxon>Halodesulfovibrio</taxon>
    </lineage>
</organism>
<dbReference type="STRING" id="1560234.SP90_07725"/>
<dbReference type="EC" id="4.2.2.-" evidence="4"/>
<feature type="signal peptide" evidence="6">
    <location>
        <begin position="1"/>
        <end position="17"/>
    </location>
</feature>
<keyword evidence="4" id="KW-0564">Palmitate</keyword>
<dbReference type="PATRIC" id="fig|1560234.3.peg.359"/>
<keyword evidence="3 4" id="KW-0961">Cell wall biogenesis/degradation</keyword>
<evidence type="ECO:0000256" key="2">
    <source>
        <dbReference type="ARBA" id="ARBA00023239"/>
    </source>
</evidence>
<dbReference type="Pfam" id="PF03330">
    <property type="entry name" value="DPBB_1"/>
    <property type="match status" value="1"/>
</dbReference>
<dbReference type="HAMAP" id="MF_02071">
    <property type="entry name" value="RlpA"/>
    <property type="match status" value="1"/>
</dbReference>
<keyword evidence="4" id="KW-0449">Lipoprotein</keyword>
<reference evidence="8 9" key="1">
    <citation type="submission" date="2015-01" db="EMBL/GenBank/DDBJ databases">
        <title>Desulfovibrio sp. JC271 draft genome sequence.</title>
        <authorList>
            <person name="Shivani Y."/>
            <person name="Subhash Y."/>
            <person name="Sasikala C."/>
            <person name="Ramana C.V."/>
        </authorList>
    </citation>
    <scope>NUCLEOTIDE SEQUENCE [LARGE SCALE GENOMIC DNA]</scope>
    <source>
        <strain evidence="8 9">JC271</strain>
    </source>
</reference>
<dbReference type="InterPro" id="IPR007730">
    <property type="entry name" value="SPOR-like_dom"/>
</dbReference>
<dbReference type="PROSITE" id="PS51257">
    <property type="entry name" value="PROKAR_LIPOPROTEIN"/>
    <property type="match status" value="1"/>
</dbReference>